<evidence type="ECO:0000256" key="1">
    <source>
        <dbReference type="SAM" id="MobiDB-lite"/>
    </source>
</evidence>
<dbReference type="EMBL" id="KZ994021">
    <property type="protein sequence ID" value="RKO94074.1"/>
    <property type="molecule type" value="Genomic_DNA"/>
</dbReference>
<sequence>MFSVAPVFMVEVPLRGLFDADMGPFDGSANVGIPPSSCAAHLSGVSGKLTMAGYNIENVTDSKPIACRAHKTRAAATPRKTAPAKKALHTNPLVKHTVPSTPSGKKAPVKKAPVKTEPAVITVKGKTCKKVAWTENTIINLYAARQEHLTQFTAGNVPAKGAWKLVLATWKELVEDDNDPDIMMMHSTIEVETKHLVNKWATSNKHTNAYIRSGITTRTSAAAIPEPKYFDLCMVRFLDHFPTENKVSRAGAVAQDEPVFGADKESEVEQEDHRNHTAEDEDEEGILDNEIEGDISDTATAGKSATFGAEGYWNMAATRNTTKTIAATKRKAKKVQPMPVEDAYTCDPCLKKLKLTDLDNAAGSNELVKSDWAKIASTEASAKAKVKIAEKKMQHDLELAKLHLQNER</sequence>
<evidence type="ECO:0000313" key="2">
    <source>
        <dbReference type="EMBL" id="RKO94074.1"/>
    </source>
</evidence>
<accession>A0A4P9WMD7</accession>
<keyword evidence="3" id="KW-1185">Reference proteome</keyword>
<evidence type="ECO:0000313" key="3">
    <source>
        <dbReference type="Proteomes" id="UP000269721"/>
    </source>
</evidence>
<dbReference type="Proteomes" id="UP000269721">
    <property type="component" value="Unassembled WGS sequence"/>
</dbReference>
<proteinExistence type="predicted"/>
<feature type="compositionally biased region" description="Basic and acidic residues" evidence="1">
    <location>
        <begin position="262"/>
        <end position="278"/>
    </location>
</feature>
<feature type="region of interest" description="Disordered" evidence="1">
    <location>
        <begin position="259"/>
        <end position="283"/>
    </location>
</feature>
<reference evidence="3" key="1">
    <citation type="journal article" date="2018" name="Nat. Microbiol.">
        <title>Leveraging single-cell genomics to expand the fungal tree of life.</title>
        <authorList>
            <person name="Ahrendt S.R."/>
            <person name="Quandt C.A."/>
            <person name="Ciobanu D."/>
            <person name="Clum A."/>
            <person name="Salamov A."/>
            <person name="Andreopoulos B."/>
            <person name="Cheng J.F."/>
            <person name="Woyke T."/>
            <person name="Pelin A."/>
            <person name="Henrissat B."/>
            <person name="Reynolds N.K."/>
            <person name="Benny G.L."/>
            <person name="Smith M.E."/>
            <person name="James T.Y."/>
            <person name="Grigoriev I.V."/>
        </authorList>
    </citation>
    <scope>NUCLEOTIDE SEQUENCE [LARGE SCALE GENOMIC DNA]</scope>
</reference>
<name>A0A4P9WMD7_9FUNG</name>
<protein>
    <recommendedName>
        <fullName evidence="4">No apical meristem-associated C-terminal domain-containing protein</fullName>
    </recommendedName>
</protein>
<evidence type="ECO:0008006" key="4">
    <source>
        <dbReference type="Google" id="ProtNLM"/>
    </source>
</evidence>
<gene>
    <name evidence="2" type="ORF">BDK51DRAFT_51305</name>
</gene>
<organism evidence="2 3">
    <name type="scientific">Blyttiomyces helicus</name>
    <dbReference type="NCBI Taxonomy" id="388810"/>
    <lineage>
        <taxon>Eukaryota</taxon>
        <taxon>Fungi</taxon>
        <taxon>Fungi incertae sedis</taxon>
        <taxon>Chytridiomycota</taxon>
        <taxon>Chytridiomycota incertae sedis</taxon>
        <taxon>Chytridiomycetes</taxon>
        <taxon>Chytridiomycetes incertae sedis</taxon>
        <taxon>Blyttiomyces</taxon>
    </lineage>
</organism>
<dbReference type="AlphaFoldDB" id="A0A4P9WMD7"/>